<keyword evidence="2" id="KW-0812">Transmembrane</keyword>
<evidence type="ECO:0000256" key="4">
    <source>
        <dbReference type="ARBA" id="ARBA00023136"/>
    </source>
</evidence>
<evidence type="ECO:0000313" key="5">
    <source>
        <dbReference type="EMBL" id="GAA3642873.1"/>
    </source>
</evidence>
<dbReference type="InterPro" id="IPR000537">
    <property type="entry name" value="UbiA_prenyltransferase"/>
</dbReference>
<keyword evidence="6" id="KW-1185">Reference proteome</keyword>
<dbReference type="NCBIfam" id="NF045897">
    <property type="entry name" value="SCO3242_trans"/>
    <property type="match status" value="1"/>
</dbReference>
<evidence type="ECO:0000256" key="3">
    <source>
        <dbReference type="ARBA" id="ARBA00022989"/>
    </source>
</evidence>
<dbReference type="Proteomes" id="UP001500902">
    <property type="component" value="Unassembled WGS sequence"/>
</dbReference>
<sequence>MVRAWLEVVRAPAAVSVPGDTMAGAAAAGLRWRPGLGVASTLLYWAGMALNDWADRADDAVERPERPIPSGRITPGQTLGLALGLTGAGLAAAAVSGGRRGLALAGLLAGAVYAYDLGLKRTPAGPAAMSLCRALDVLLGADGRPRALPMALAVGAHTYGISVLGRAEVEGATPATAHAALAATAAAAVLSLAACRDATVPGRLAAASALAGYLAVAVPAQAGLRVHAGPEQVRTAVRSSILALLPLQAAAVAGRGRLGQAGALLAAHPAGRWLSARMATS</sequence>
<dbReference type="InterPro" id="IPR050475">
    <property type="entry name" value="Prenyltransferase_related"/>
</dbReference>
<dbReference type="Gene3D" id="1.10.357.140">
    <property type="entry name" value="UbiA prenyltransferase"/>
    <property type="match status" value="1"/>
</dbReference>
<name>A0ABP7AYL9_9ACTN</name>
<comment type="subcellular location">
    <subcellularLocation>
        <location evidence="1">Membrane</location>
        <topology evidence="1">Multi-pass membrane protein</topology>
    </subcellularLocation>
</comment>
<keyword evidence="4" id="KW-0472">Membrane</keyword>
<organism evidence="5 6">
    <name type="scientific">Nonomuraea antimicrobica</name>
    <dbReference type="NCBI Taxonomy" id="561173"/>
    <lineage>
        <taxon>Bacteria</taxon>
        <taxon>Bacillati</taxon>
        <taxon>Actinomycetota</taxon>
        <taxon>Actinomycetes</taxon>
        <taxon>Streptosporangiales</taxon>
        <taxon>Streptosporangiaceae</taxon>
        <taxon>Nonomuraea</taxon>
    </lineage>
</organism>
<comment type="caution">
    <text evidence="5">The sequence shown here is derived from an EMBL/GenBank/DDBJ whole genome shotgun (WGS) entry which is preliminary data.</text>
</comment>
<dbReference type="RefSeq" id="WP_344871826.1">
    <property type="nucleotide sequence ID" value="NZ_BAAAZP010000003.1"/>
</dbReference>
<dbReference type="Pfam" id="PF01040">
    <property type="entry name" value="UbiA"/>
    <property type="match status" value="1"/>
</dbReference>
<dbReference type="InterPro" id="IPR044878">
    <property type="entry name" value="UbiA_sf"/>
</dbReference>
<evidence type="ECO:0000313" key="6">
    <source>
        <dbReference type="Proteomes" id="UP001500902"/>
    </source>
</evidence>
<protein>
    <submittedName>
        <fullName evidence="5">UbiA family prenyltransferase</fullName>
    </submittedName>
</protein>
<gene>
    <name evidence="5" type="ORF">GCM10022224_001520</name>
</gene>
<keyword evidence="3" id="KW-1133">Transmembrane helix</keyword>
<dbReference type="EMBL" id="BAAAZP010000003">
    <property type="protein sequence ID" value="GAA3642873.1"/>
    <property type="molecule type" value="Genomic_DNA"/>
</dbReference>
<dbReference type="PANTHER" id="PTHR42723:SF1">
    <property type="entry name" value="CHLOROPHYLL SYNTHASE, CHLOROPLASTIC"/>
    <property type="match status" value="1"/>
</dbReference>
<evidence type="ECO:0000256" key="1">
    <source>
        <dbReference type="ARBA" id="ARBA00004141"/>
    </source>
</evidence>
<accession>A0ABP7AYL9</accession>
<reference evidence="6" key="1">
    <citation type="journal article" date="2019" name="Int. J. Syst. Evol. Microbiol.">
        <title>The Global Catalogue of Microorganisms (GCM) 10K type strain sequencing project: providing services to taxonomists for standard genome sequencing and annotation.</title>
        <authorList>
            <consortium name="The Broad Institute Genomics Platform"/>
            <consortium name="The Broad Institute Genome Sequencing Center for Infectious Disease"/>
            <person name="Wu L."/>
            <person name="Ma J."/>
        </authorList>
    </citation>
    <scope>NUCLEOTIDE SEQUENCE [LARGE SCALE GENOMIC DNA]</scope>
    <source>
        <strain evidence="6">JCM 16904</strain>
    </source>
</reference>
<dbReference type="PANTHER" id="PTHR42723">
    <property type="entry name" value="CHLOROPHYLL SYNTHASE"/>
    <property type="match status" value="1"/>
</dbReference>
<proteinExistence type="predicted"/>
<evidence type="ECO:0000256" key="2">
    <source>
        <dbReference type="ARBA" id="ARBA00022692"/>
    </source>
</evidence>